<organism evidence="11 12">
    <name type="scientific">Clostridium aestuarii</name>
    <dbReference type="NCBI Taxonomy" id="338193"/>
    <lineage>
        <taxon>Bacteria</taxon>
        <taxon>Bacillati</taxon>
        <taxon>Bacillota</taxon>
        <taxon>Clostridia</taxon>
        <taxon>Eubacteriales</taxon>
        <taxon>Clostridiaceae</taxon>
        <taxon>Clostridium</taxon>
    </lineage>
</organism>
<keyword evidence="6" id="KW-0067">ATP-binding</keyword>
<sequence>MLILERDPKSVASEAFRTLRTNLQYSSFDNELKTILVTSAGPGEGKSTTAANLAISMVQSDKKVLIIDCDLRKPTVHKKFKLSNAYGLSNYLVGEISLNQAVKQYSDNLYILTSGTKPPNPAEMVSSKRMKDFLETAKKEFDHIIIDSPPVIAVTDAQVLSTLVDGVLLVIASGTTEKEIALRAKELLLKVKANILGAILTKADFNSGKGYGYGYYYYYGDDDNKSKKKRRNKKTKGRTKRDEGYPLSHTT</sequence>
<dbReference type="GO" id="GO:0016301">
    <property type="term" value="F:kinase activity"/>
    <property type="evidence" value="ECO:0007669"/>
    <property type="project" value="UniProtKB-KW"/>
</dbReference>
<dbReference type="Pfam" id="PF13614">
    <property type="entry name" value="AAA_31"/>
    <property type="match status" value="1"/>
</dbReference>
<evidence type="ECO:0000256" key="3">
    <source>
        <dbReference type="ARBA" id="ARBA00022679"/>
    </source>
</evidence>
<evidence type="ECO:0000256" key="4">
    <source>
        <dbReference type="ARBA" id="ARBA00022741"/>
    </source>
</evidence>
<evidence type="ECO:0000256" key="6">
    <source>
        <dbReference type="ARBA" id="ARBA00022840"/>
    </source>
</evidence>
<accession>A0ABT4D2U8</accession>
<evidence type="ECO:0000256" key="2">
    <source>
        <dbReference type="ARBA" id="ARBA00011903"/>
    </source>
</evidence>
<dbReference type="RefSeq" id="WP_268040679.1">
    <property type="nucleotide sequence ID" value="NZ_JAPQER010000003.1"/>
</dbReference>
<dbReference type="Proteomes" id="UP001078443">
    <property type="component" value="Unassembled WGS sequence"/>
</dbReference>
<keyword evidence="4" id="KW-0547">Nucleotide-binding</keyword>
<dbReference type="EC" id="2.7.10.2" evidence="2"/>
<evidence type="ECO:0000256" key="7">
    <source>
        <dbReference type="ARBA" id="ARBA00023137"/>
    </source>
</evidence>
<evidence type="ECO:0000256" key="9">
    <source>
        <dbReference type="SAM" id="MobiDB-lite"/>
    </source>
</evidence>
<dbReference type="InterPro" id="IPR050445">
    <property type="entry name" value="Bact_polysacc_biosynth/exp"/>
</dbReference>
<dbReference type="InterPro" id="IPR027417">
    <property type="entry name" value="P-loop_NTPase"/>
</dbReference>
<dbReference type="SUPFAM" id="SSF52540">
    <property type="entry name" value="P-loop containing nucleoside triphosphate hydrolases"/>
    <property type="match status" value="1"/>
</dbReference>
<feature type="region of interest" description="Disordered" evidence="9">
    <location>
        <begin position="222"/>
        <end position="251"/>
    </location>
</feature>
<dbReference type="PANTHER" id="PTHR32309:SF13">
    <property type="entry name" value="FERRIC ENTEROBACTIN TRANSPORT PROTEIN FEPE"/>
    <property type="match status" value="1"/>
</dbReference>
<comment type="similarity">
    <text evidence="1">Belongs to the CpsD/CapB family.</text>
</comment>
<evidence type="ECO:0000313" key="12">
    <source>
        <dbReference type="Proteomes" id="UP001078443"/>
    </source>
</evidence>
<dbReference type="CDD" id="cd05387">
    <property type="entry name" value="BY-kinase"/>
    <property type="match status" value="1"/>
</dbReference>
<dbReference type="InterPro" id="IPR005702">
    <property type="entry name" value="Wzc-like_C"/>
</dbReference>
<evidence type="ECO:0000313" key="11">
    <source>
        <dbReference type="EMBL" id="MCY6484373.1"/>
    </source>
</evidence>
<protein>
    <recommendedName>
        <fullName evidence="2">non-specific protein-tyrosine kinase</fullName>
        <ecNumber evidence="2">2.7.10.2</ecNumber>
    </recommendedName>
</protein>
<gene>
    <name evidence="11" type="ORF">OW763_08385</name>
</gene>
<comment type="caution">
    <text evidence="11">The sequence shown here is derived from an EMBL/GenBank/DDBJ whole genome shotgun (WGS) entry which is preliminary data.</text>
</comment>
<dbReference type="Gene3D" id="3.40.50.300">
    <property type="entry name" value="P-loop containing nucleotide triphosphate hydrolases"/>
    <property type="match status" value="1"/>
</dbReference>
<evidence type="ECO:0000256" key="1">
    <source>
        <dbReference type="ARBA" id="ARBA00007316"/>
    </source>
</evidence>
<comment type="catalytic activity">
    <reaction evidence="8">
        <text>L-tyrosyl-[protein] + ATP = O-phospho-L-tyrosyl-[protein] + ADP + H(+)</text>
        <dbReference type="Rhea" id="RHEA:10596"/>
        <dbReference type="Rhea" id="RHEA-COMP:10136"/>
        <dbReference type="Rhea" id="RHEA-COMP:20101"/>
        <dbReference type="ChEBI" id="CHEBI:15378"/>
        <dbReference type="ChEBI" id="CHEBI:30616"/>
        <dbReference type="ChEBI" id="CHEBI:46858"/>
        <dbReference type="ChEBI" id="CHEBI:61978"/>
        <dbReference type="ChEBI" id="CHEBI:456216"/>
        <dbReference type="EC" id="2.7.10.2"/>
    </reaction>
</comment>
<dbReference type="EMBL" id="JAPQER010000003">
    <property type="protein sequence ID" value="MCY6484373.1"/>
    <property type="molecule type" value="Genomic_DNA"/>
</dbReference>
<feature type="domain" description="AAA" evidence="10">
    <location>
        <begin position="33"/>
        <end position="172"/>
    </location>
</feature>
<dbReference type="InterPro" id="IPR025669">
    <property type="entry name" value="AAA_dom"/>
</dbReference>
<keyword evidence="5 11" id="KW-0418">Kinase</keyword>
<keyword evidence="7" id="KW-0829">Tyrosine-protein kinase</keyword>
<evidence type="ECO:0000256" key="5">
    <source>
        <dbReference type="ARBA" id="ARBA00022777"/>
    </source>
</evidence>
<name>A0ABT4D2U8_9CLOT</name>
<evidence type="ECO:0000259" key="10">
    <source>
        <dbReference type="Pfam" id="PF13614"/>
    </source>
</evidence>
<reference evidence="11" key="1">
    <citation type="submission" date="2022-12" db="EMBL/GenBank/DDBJ databases">
        <authorList>
            <person name="Wang J."/>
        </authorList>
    </citation>
    <scope>NUCLEOTIDE SEQUENCE</scope>
    <source>
        <strain evidence="11">HY-45-18</strain>
    </source>
</reference>
<feature type="compositionally biased region" description="Basic residues" evidence="9">
    <location>
        <begin position="226"/>
        <end position="239"/>
    </location>
</feature>
<evidence type="ECO:0000256" key="8">
    <source>
        <dbReference type="ARBA" id="ARBA00051245"/>
    </source>
</evidence>
<dbReference type="NCBIfam" id="TIGR01007">
    <property type="entry name" value="eps_fam"/>
    <property type="match status" value="1"/>
</dbReference>
<dbReference type="PANTHER" id="PTHR32309">
    <property type="entry name" value="TYROSINE-PROTEIN KINASE"/>
    <property type="match status" value="1"/>
</dbReference>
<proteinExistence type="inferred from homology"/>
<keyword evidence="12" id="KW-1185">Reference proteome</keyword>
<keyword evidence="3" id="KW-0808">Transferase</keyword>